<dbReference type="Gene3D" id="1.25.40.10">
    <property type="entry name" value="Tetratricopeptide repeat domain"/>
    <property type="match status" value="1"/>
</dbReference>
<dbReference type="Proteomes" id="UP000464787">
    <property type="component" value="Chromosome"/>
</dbReference>
<dbReference type="InterPro" id="IPR029489">
    <property type="entry name" value="OGT/SEC/SPY_C"/>
</dbReference>
<evidence type="ECO:0000256" key="8">
    <source>
        <dbReference type="PROSITE-ProRule" id="PRU00339"/>
    </source>
</evidence>
<dbReference type="KEGG" id="xyk:GT347_15690"/>
<keyword evidence="7 8" id="KW-0802">TPR repeat</keyword>
<sequence>MSALLESQHQTFIGVAVHLHREGASELAAEIFQACLAEGTPALPDPSRDMLVVAAELHRRGQLGLAERLYRHLLKAPSPPADAYNLLGYALHQQGRSQEGMQQVAMAIALDPHQADFHNHFGLTLQGQGSQHWSEAAAAYLRALELSPGHAQALDNLLGLLAAMPEPSPLTDALRRAMQQGAAAGTQWLRLGAIHEKHQRHAEAAAAYASAESAMPGQAEPLLRLGTLHQAHKHLEAACEVYQRLLQMVPGHRLAQERLADCRCEMGEFAQGLADLEALHQDHPSPALQARIELAFPCLPDSLQQIETLRGKLEATLDDYLARSETLPPLFSPGFFYLAYHGRDDRELQRKGALLARKSMPQLDYTAPWVAGYAGPGARIRLAIASSLFYTHSIGRTTRGIVDQLDRSRFEVVLVCLPPRRSDDMAHAMRAAADRVIDLQGDLQRDRQTLEQARFDAIFYVDIGMNPYQSMLAHARLAPLQCTHAGHPDTTGIPTVDWWISVDELEPPDAASHYSEQLHLLRGVPHFSYYYRPRLPERLKQRADYGLRDDEHVFICPQYVFKLHPDFDLILEQILRTDPRARILLTRSPVAHWSTVLLRRLEGRMGRLVDRITCLPGLAMPDLMNLEQLCDAVLDTPHFNGFNTTLEAWAAHAPVVTLPGAFYRGMHTAGMYRFMGLHELIARDADDYVRIALRLATDAEFSRAMRAAIAERIGVLYENAEVVREYERFFEQKLAALARPA</sequence>
<dbReference type="Gene3D" id="3.40.50.11380">
    <property type="match status" value="1"/>
</dbReference>
<dbReference type="AlphaFoldDB" id="A0A857J5P6"/>
<dbReference type="PANTHER" id="PTHR44998:SF1">
    <property type="entry name" value="UDP-N-ACETYLGLUCOSAMINE--PEPTIDE N-ACETYLGLUCOSAMINYLTRANSFERASE 110 KDA SUBUNIT"/>
    <property type="match status" value="1"/>
</dbReference>
<keyword evidence="4" id="KW-0328">Glycosyltransferase</keyword>
<evidence type="ECO:0000256" key="2">
    <source>
        <dbReference type="ARBA" id="ARBA00005386"/>
    </source>
</evidence>
<evidence type="ECO:0000256" key="1">
    <source>
        <dbReference type="ARBA" id="ARBA00004922"/>
    </source>
</evidence>
<keyword evidence="5" id="KW-0808">Transferase</keyword>
<proteinExistence type="inferred from homology"/>
<evidence type="ECO:0000256" key="4">
    <source>
        <dbReference type="ARBA" id="ARBA00022676"/>
    </source>
</evidence>
<dbReference type="EC" id="2.4.1.255" evidence="3"/>
<feature type="domain" description="O-GlcNAc transferase C-terminal" evidence="9">
    <location>
        <begin position="376"/>
        <end position="521"/>
    </location>
</feature>
<evidence type="ECO:0000259" key="9">
    <source>
        <dbReference type="Pfam" id="PF13844"/>
    </source>
</evidence>
<feature type="repeat" description="TPR" evidence="8">
    <location>
        <begin position="219"/>
        <end position="252"/>
    </location>
</feature>
<dbReference type="SUPFAM" id="SSF53756">
    <property type="entry name" value="UDP-Glycosyltransferase/glycogen phosphorylase"/>
    <property type="match status" value="1"/>
</dbReference>
<dbReference type="PANTHER" id="PTHR44998">
    <property type="match status" value="1"/>
</dbReference>
<dbReference type="PROSITE" id="PS50005">
    <property type="entry name" value="TPR"/>
    <property type="match status" value="2"/>
</dbReference>
<feature type="repeat" description="TPR" evidence="8">
    <location>
        <begin position="81"/>
        <end position="114"/>
    </location>
</feature>
<keyword evidence="6" id="KW-0677">Repeat</keyword>
<dbReference type="SUPFAM" id="SSF48452">
    <property type="entry name" value="TPR-like"/>
    <property type="match status" value="1"/>
</dbReference>
<comment type="similarity">
    <text evidence="2">Belongs to the glycosyltransferase 41 family. O-GlcNAc transferase subfamily.</text>
</comment>
<dbReference type="InterPro" id="IPR011990">
    <property type="entry name" value="TPR-like_helical_dom_sf"/>
</dbReference>
<dbReference type="Gene3D" id="3.40.50.2000">
    <property type="entry name" value="Glycogen Phosphorylase B"/>
    <property type="match status" value="1"/>
</dbReference>
<feature type="domain" description="O-GlcNAc transferase C-terminal" evidence="9">
    <location>
        <begin position="540"/>
        <end position="711"/>
    </location>
</feature>
<evidence type="ECO:0000256" key="7">
    <source>
        <dbReference type="ARBA" id="ARBA00022803"/>
    </source>
</evidence>
<accession>A0A857J5P6</accession>
<dbReference type="GO" id="GO:0097363">
    <property type="term" value="F:protein O-acetylglucosaminyltransferase activity"/>
    <property type="evidence" value="ECO:0007669"/>
    <property type="project" value="UniProtKB-EC"/>
</dbReference>
<dbReference type="SMART" id="SM00028">
    <property type="entry name" value="TPR"/>
    <property type="match status" value="4"/>
</dbReference>
<dbReference type="EMBL" id="CP047650">
    <property type="protein sequence ID" value="QHI99290.1"/>
    <property type="molecule type" value="Genomic_DNA"/>
</dbReference>
<gene>
    <name evidence="10" type="ORF">GT347_15690</name>
</gene>
<dbReference type="RefSeq" id="WP_160553078.1">
    <property type="nucleotide sequence ID" value="NZ_CP047650.1"/>
</dbReference>
<reference evidence="10 11" key="1">
    <citation type="submission" date="2020-01" db="EMBL/GenBank/DDBJ databases">
        <title>Genome sequencing of strain KACC 21265.</title>
        <authorList>
            <person name="Heo J."/>
            <person name="Kim S.-J."/>
            <person name="Kim J.-S."/>
            <person name="Hong S.-B."/>
            <person name="Kwon S.-W."/>
        </authorList>
    </citation>
    <scope>NUCLEOTIDE SEQUENCE [LARGE SCALE GENOMIC DNA]</scope>
    <source>
        <strain evidence="10 11">KACC 21265</strain>
    </source>
</reference>
<comment type="pathway">
    <text evidence="1">Protein modification; protein glycosylation.</text>
</comment>
<evidence type="ECO:0000256" key="5">
    <source>
        <dbReference type="ARBA" id="ARBA00022679"/>
    </source>
</evidence>
<evidence type="ECO:0000256" key="3">
    <source>
        <dbReference type="ARBA" id="ARBA00011970"/>
    </source>
</evidence>
<keyword evidence="11" id="KW-1185">Reference proteome</keyword>
<dbReference type="InterPro" id="IPR019734">
    <property type="entry name" value="TPR_rpt"/>
</dbReference>
<evidence type="ECO:0000256" key="6">
    <source>
        <dbReference type="ARBA" id="ARBA00022737"/>
    </source>
</evidence>
<name>A0A857J5P6_9BURK</name>
<evidence type="ECO:0000313" key="10">
    <source>
        <dbReference type="EMBL" id="QHI99290.1"/>
    </source>
</evidence>
<organism evidence="10 11">
    <name type="scientific">Xylophilus rhododendri</name>
    <dbReference type="NCBI Taxonomy" id="2697032"/>
    <lineage>
        <taxon>Bacteria</taxon>
        <taxon>Pseudomonadati</taxon>
        <taxon>Pseudomonadota</taxon>
        <taxon>Betaproteobacteria</taxon>
        <taxon>Burkholderiales</taxon>
        <taxon>Xylophilus</taxon>
    </lineage>
</organism>
<protein>
    <recommendedName>
        <fullName evidence="3">protein O-GlcNAc transferase</fullName>
        <ecNumber evidence="3">2.4.1.255</ecNumber>
    </recommendedName>
</protein>
<evidence type="ECO:0000313" key="11">
    <source>
        <dbReference type="Proteomes" id="UP000464787"/>
    </source>
</evidence>
<dbReference type="Pfam" id="PF13844">
    <property type="entry name" value="Glyco_transf_41"/>
    <property type="match status" value="2"/>
</dbReference>